<dbReference type="OrthoDB" id="3034910at2"/>
<reference evidence="1 2" key="1">
    <citation type="submission" date="2017-03" db="EMBL/GenBank/DDBJ databases">
        <title>Genome sequence of Clostridium oryzae DSM 28571.</title>
        <authorList>
            <person name="Poehlein A."/>
            <person name="Daniel R."/>
        </authorList>
    </citation>
    <scope>NUCLEOTIDE SEQUENCE [LARGE SCALE GENOMIC DNA]</scope>
    <source>
        <strain evidence="1 2">DSM 28571</strain>
    </source>
</reference>
<keyword evidence="2" id="KW-1185">Reference proteome</keyword>
<comment type="caution">
    <text evidence="1">The sequence shown here is derived from an EMBL/GenBank/DDBJ whole genome shotgun (WGS) entry which is preliminary data.</text>
</comment>
<organism evidence="1 2">
    <name type="scientific">Clostridium oryzae</name>
    <dbReference type="NCBI Taxonomy" id="1450648"/>
    <lineage>
        <taxon>Bacteria</taxon>
        <taxon>Bacillati</taxon>
        <taxon>Bacillota</taxon>
        <taxon>Clostridia</taxon>
        <taxon>Eubacteriales</taxon>
        <taxon>Clostridiaceae</taxon>
        <taxon>Clostridium</taxon>
    </lineage>
</organism>
<gene>
    <name evidence="1" type="ORF">CLORY_39410</name>
</gene>
<accession>A0A1V4IDP0</accession>
<evidence type="ECO:0000313" key="2">
    <source>
        <dbReference type="Proteomes" id="UP000190080"/>
    </source>
</evidence>
<dbReference type="RefSeq" id="WP_079427697.1">
    <property type="nucleotide sequence ID" value="NZ_MZGV01000073.1"/>
</dbReference>
<proteinExistence type="predicted"/>
<dbReference type="EMBL" id="MZGV01000073">
    <property type="protein sequence ID" value="OPJ57765.1"/>
    <property type="molecule type" value="Genomic_DNA"/>
</dbReference>
<evidence type="ECO:0000313" key="1">
    <source>
        <dbReference type="EMBL" id="OPJ57765.1"/>
    </source>
</evidence>
<dbReference type="Proteomes" id="UP000190080">
    <property type="component" value="Unassembled WGS sequence"/>
</dbReference>
<dbReference type="AlphaFoldDB" id="A0A1V4IDP0"/>
<protein>
    <submittedName>
        <fullName evidence="1">Uncharacterized protein</fullName>
    </submittedName>
</protein>
<sequence length="265" mass="30616">MSSFINGNDDVFLFKIIDTKYAQEFLHHGKLAFSCAKNYSELSKQGKPGQGDDEEGLFGRIKKDDTRLKHLESYYGENLLKGTYVKDSNYVDLRLTHVSFMPIYCLFSLKVNDFTKNIKDPKPGINPATITIPQEYFKDFRNSANKKSLILIDHGKEFIHRLTDKIVENGYNPIWSDVNYIERNKTFLYPPDYHPNELFCKDKSRFQDQKELRVIIKNKSLEKDKGNLMFINIGDLSDIAQQIDELPNDDLAIKAQVILSKATNT</sequence>
<name>A0A1V4IDP0_9CLOT</name>